<keyword evidence="2" id="KW-1185">Reference proteome</keyword>
<proteinExistence type="predicted"/>
<evidence type="ECO:0000313" key="1">
    <source>
        <dbReference type="EMBL" id="TGX97988.1"/>
    </source>
</evidence>
<name>A0AC61QY15_9FIRM</name>
<dbReference type="Proteomes" id="UP000307720">
    <property type="component" value="Unassembled WGS sequence"/>
</dbReference>
<gene>
    <name evidence="1" type="ORF">E5357_10495</name>
</gene>
<evidence type="ECO:0000313" key="2">
    <source>
        <dbReference type="Proteomes" id="UP000307720"/>
    </source>
</evidence>
<sequence>MVFSSLLFMFRFLPVVLVLYFAAPRKVRNLILFVFSLFFYAWGEPRYVFLMLFSITMDYTMGRLISKFKEQGKLKKAKFALAFSVTVNLGILAFFKYADFIIGSINGGLGVSLPMPGVPLPIGISFFTFQTMSYTVDVYRGATKVQRNWINYGTYVSMFPQLIAGPIVQYKTIAEQMMQKNRESVDDFAYGVQRFMAGVGKKVLLANNIGVLCDTVMAMPMENVPVATAWLGAAAYTFQIYFDFSGYSDMAIGLGKMFGFHFLENFEHPYVAKSITEFWRRWHISLSSWFREYVYIPLGGNRRGMAKQVRNIFVVWMLTGIWHGASWNYVLWGLYYGCFLILEKFVIGKWVKKLPGIFQNLYTLLIVVFGWVIFKCEDLTLCGSYLKAMFGGYGAGMFNTETIYLLYNYAVLLVILVLGCTTLPKRWGERLLTCFREGGAVQMVLRCTFCAGIFVISVAYLVDATYNPFLYFRF</sequence>
<accession>A0AC61QY15</accession>
<dbReference type="EMBL" id="SRZB01000023">
    <property type="protein sequence ID" value="TGX97988.1"/>
    <property type="molecule type" value="Genomic_DNA"/>
</dbReference>
<organism evidence="1 2">
    <name type="scientific">Hominisplanchenecus murintestinalis</name>
    <dbReference type="NCBI Taxonomy" id="2941517"/>
    <lineage>
        <taxon>Bacteria</taxon>
        <taxon>Bacillati</taxon>
        <taxon>Bacillota</taxon>
        <taxon>Clostridia</taxon>
        <taxon>Lachnospirales</taxon>
        <taxon>Lachnospiraceae</taxon>
        <taxon>Hominisplanchenecus</taxon>
    </lineage>
</organism>
<reference evidence="1" key="1">
    <citation type="submission" date="2019-04" db="EMBL/GenBank/DDBJ databases">
        <title>Microbes associate with the intestines of laboratory mice.</title>
        <authorList>
            <person name="Navarre W."/>
            <person name="Wong E."/>
            <person name="Huang K."/>
            <person name="Tropini C."/>
            <person name="Ng K."/>
            <person name="Yu B."/>
        </authorList>
    </citation>
    <scope>NUCLEOTIDE SEQUENCE</scope>
    <source>
        <strain evidence="1">NM72_1-8</strain>
    </source>
</reference>
<protein>
    <submittedName>
        <fullName evidence="1">MBOAT family protein</fullName>
    </submittedName>
</protein>
<comment type="caution">
    <text evidence="1">The sequence shown here is derived from an EMBL/GenBank/DDBJ whole genome shotgun (WGS) entry which is preliminary data.</text>
</comment>